<evidence type="ECO:0000313" key="1">
    <source>
        <dbReference type="EMBL" id="CAG8667713.1"/>
    </source>
</evidence>
<reference evidence="1" key="1">
    <citation type="submission" date="2021-06" db="EMBL/GenBank/DDBJ databases">
        <authorList>
            <person name="Kallberg Y."/>
            <person name="Tangrot J."/>
            <person name="Rosling A."/>
        </authorList>
    </citation>
    <scope>NUCLEOTIDE SEQUENCE</scope>
    <source>
        <strain evidence="1">MA461A</strain>
    </source>
</reference>
<dbReference type="EMBL" id="CAJVQC010015491">
    <property type="protein sequence ID" value="CAG8667713.1"/>
    <property type="molecule type" value="Genomic_DNA"/>
</dbReference>
<organism evidence="1 2">
    <name type="scientific">Racocetra persica</name>
    <dbReference type="NCBI Taxonomy" id="160502"/>
    <lineage>
        <taxon>Eukaryota</taxon>
        <taxon>Fungi</taxon>
        <taxon>Fungi incertae sedis</taxon>
        <taxon>Mucoromycota</taxon>
        <taxon>Glomeromycotina</taxon>
        <taxon>Glomeromycetes</taxon>
        <taxon>Diversisporales</taxon>
        <taxon>Gigasporaceae</taxon>
        <taxon>Racocetra</taxon>
    </lineage>
</organism>
<keyword evidence="2" id="KW-1185">Reference proteome</keyword>
<evidence type="ECO:0000313" key="2">
    <source>
        <dbReference type="Proteomes" id="UP000789920"/>
    </source>
</evidence>
<accession>A0ACA9NTQ7</accession>
<gene>
    <name evidence="1" type="ORF">RPERSI_LOCUS8544</name>
</gene>
<dbReference type="Proteomes" id="UP000789920">
    <property type="component" value="Unassembled WGS sequence"/>
</dbReference>
<sequence>MFAAPNTYKVLFFDYISYFVKNDDFLAEYNEAKFHIKIKVGDIVEIKENSNSDNKSFAMVKAIVTHRANDGKVYAFFIFSWFEDLKRTHPILQYAQFQLRRDNFQQQCIFAISIVDY</sequence>
<proteinExistence type="predicted"/>
<protein>
    <submittedName>
        <fullName evidence="1">21498_t:CDS:1</fullName>
    </submittedName>
</protein>
<name>A0ACA9NTQ7_9GLOM</name>
<comment type="caution">
    <text evidence="1">The sequence shown here is derived from an EMBL/GenBank/DDBJ whole genome shotgun (WGS) entry which is preliminary data.</text>
</comment>